<feature type="chain" id="PRO_5033047820" evidence="1">
    <location>
        <begin position="24"/>
        <end position="510"/>
    </location>
</feature>
<dbReference type="Proteomes" id="UP000574067">
    <property type="component" value="Unassembled WGS sequence"/>
</dbReference>
<proteinExistence type="predicted"/>
<feature type="signal peptide" evidence="1">
    <location>
        <begin position="1"/>
        <end position="23"/>
    </location>
</feature>
<name>A0A848F2W5_9BURK</name>
<dbReference type="SUPFAM" id="SSF56935">
    <property type="entry name" value="Porins"/>
    <property type="match status" value="1"/>
</dbReference>
<gene>
    <name evidence="2" type="ORF">HHL10_05320</name>
</gene>
<dbReference type="AlphaFoldDB" id="A0A848F2W5"/>
<reference evidence="2 3" key="1">
    <citation type="submission" date="2020-04" db="EMBL/GenBank/DDBJ databases">
        <title>Azohydromonas sp. isolated from soil.</title>
        <authorList>
            <person name="Dahal R.H."/>
        </authorList>
    </citation>
    <scope>NUCLEOTIDE SEQUENCE [LARGE SCALE GENOMIC DNA]</scope>
    <source>
        <strain evidence="2 3">G-1-1-14</strain>
    </source>
</reference>
<dbReference type="RefSeq" id="WP_169159276.1">
    <property type="nucleotide sequence ID" value="NZ_JABBFW010000002.1"/>
</dbReference>
<dbReference type="EMBL" id="JABBFW010000002">
    <property type="protein sequence ID" value="NML14397.1"/>
    <property type="molecule type" value="Genomic_DNA"/>
</dbReference>
<dbReference type="NCBIfam" id="TIGR03016">
    <property type="entry name" value="pepcterm_hypo_1"/>
    <property type="match status" value="1"/>
</dbReference>
<sequence length="510" mass="55716">MKNTITALPVLGMLAMAVTSAWAQQDDQPLESAASVPVRFEPRLGLTQTITSNVDLRPQRRADTVTRISPGVLLRRQSGRVQGFLDYTLSGLAYARSTERNSLLNALQSKGQAELLEQHAYVDAEASITQQAINPLRSQSTDDQLGRGNRTEVRTLSVTPRIQGRFGDVAKWDARVAYQTSQADSSAVSNSSATSAQLQLSNGDLPTTIGWSLQASHNTQDFSRGRSTVSDIARGVLNYRISPEFTAGVIGGYESTDIGSIEKEGRATYGWRLSWTPSQRTGLQAEQEKRFFGSAYNIRFAHRMARMVLGYTDTRSMSNGVGQPVLVGVGSYFERMTQDWASQIPDQAQREALVLARLRELNIDPNAQVLESFLSSAVTVQRNQQLSVGWVGPRDTLSFAFQRTSGRRLDTLPGVSVGDILSNETIDQQGYSMTLAHRLTPLSTLTLGYTQRRAAGSVNGSTTLRSGTAQWSTKLGPRTTLLLLGRHARSKGGLEPYTESALIGTFGLTF</sequence>
<evidence type="ECO:0000313" key="3">
    <source>
        <dbReference type="Proteomes" id="UP000574067"/>
    </source>
</evidence>
<evidence type="ECO:0000313" key="2">
    <source>
        <dbReference type="EMBL" id="NML14397.1"/>
    </source>
</evidence>
<keyword evidence="1" id="KW-0732">Signal</keyword>
<comment type="caution">
    <text evidence="2">The sequence shown here is derived from an EMBL/GenBank/DDBJ whole genome shotgun (WGS) entry which is preliminary data.</text>
</comment>
<organism evidence="2 3">
    <name type="scientific">Azohydromonas caseinilytica</name>
    <dbReference type="NCBI Taxonomy" id="2728836"/>
    <lineage>
        <taxon>Bacteria</taxon>
        <taxon>Pseudomonadati</taxon>
        <taxon>Pseudomonadota</taxon>
        <taxon>Betaproteobacteria</taxon>
        <taxon>Burkholderiales</taxon>
        <taxon>Sphaerotilaceae</taxon>
        <taxon>Azohydromonas</taxon>
    </lineage>
</organism>
<dbReference type="InterPro" id="IPR017467">
    <property type="entry name" value="CHP03016_PEP-CTERM"/>
</dbReference>
<protein>
    <submittedName>
        <fullName evidence="2">TIGR03016 family PEP-CTERM system-associated outer membrane protein</fullName>
    </submittedName>
</protein>
<evidence type="ECO:0000256" key="1">
    <source>
        <dbReference type="SAM" id="SignalP"/>
    </source>
</evidence>
<keyword evidence="3" id="KW-1185">Reference proteome</keyword>
<accession>A0A848F2W5</accession>